<dbReference type="STRING" id="526218.Sterm_1047"/>
<proteinExistence type="predicted"/>
<organism evidence="1 2">
    <name type="scientific">Sebaldella termitidis (strain ATCC 33386 / NCTC 11300)</name>
    <dbReference type="NCBI Taxonomy" id="526218"/>
    <lineage>
        <taxon>Bacteria</taxon>
        <taxon>Fusobacteriati</taxon>
        <taxon>Fusobacteriota</taxon>
        <taxon>Fusobacteriia</taxon>
        <taxon>Fusobacteriales</taxon>
        <taxon>Leptotrichiaceae</taxon>
        <taxon>Sebaldella</taxon>
    </lineage>
</organism>
<dbReference type="HOGENOM" id="CLU_1433557_0_0_0"/>
<dbReference type="KEGG" id="str:Sterm_1047"/>
<sequence>MDTDKLTELIKKELLRILEEKKAEDKPAEVKFCGDDSLLRDELSKKIKISENGEILVISTLGINDMVDIASGKTHPAISGLLEKKTVYIVEEGLEYKRYSEPKALMETYDKHLDTIIKYGIQVVKRVELIDKLGAVTEKTVLKGVITISKLRERNLKNAVLILDKKSIITPLAMEYIKENNIEILYERG</sequence>
<dbReference type="Proteomes" id="UP000000845">
    <property type="component" value="Chromosome"/>
</dbReference>
<dbReference type="RefSeq" id="WP_012860511.1">
    <property type="nucleotide sequence ID" value="NC_013517.1"/>
</dbReference>
<accession>D1AFN0</accession>
<evidence type="ECO:0008006" key="3">
    <source>
        <dbReference type="Google" id="ProtNLM"/>
    </source>
</evidence>
<dbReference type="AlphaFoldDB" id="D1AFN0"/>
<dbReference type="eggNOG" id="ENOG503358B">
    <property type="taxonomic scope" value="Bacteria"/>
</dbReference>
<keyword evidence="2" id="KW-1185">Reference proteome</keyword>
<gene>
    <name evidence="1" type="ordered locus">Sterm_1047</name>
</gene>
<evidence type="ECO:0000313" key="1">
    <source>
        <dbReference type="EMBL" id="ACZ07915.1"/>
    </source>
</evidence>
<protein>
    <recommendedName>
        <fullName evidence="3">Ethanolamine utilization protein</fullName>
    </recommendedName>
</protein>
<reference evidence="2" key="1">
    <citation type="submission" date="2009-09" db="EMBL/GenBank/DDBJ databases">
        <title>The complete chromosome of Sebaldella termitidis ATCC 33386.</title>
        <authorList>
            <consortium name="US DOE Joint Genome Institute (JGI-PGF)"/>
            <person name="Lucas S."/>
            <person name="Copeland A."/>
            <person name="Lapidus A."/>
            <person name="Glavina del Rio T."/>
            <person name="Dalin E."/>
            <person name="Tice H."/>
            <person name="Bruce D."/>
            <person name="Goodwin L."/>
            <person name="Pitluck S."/>
            <person name="Kyrpides N."/>
            <person name="Mavromatis K."/>
            <person name="Ivanova N."/>
            <person name="Mikhailova N."/>
            <person name="Sims D."/>
            <person name="Meincke L."/>
            <person name="Brettin T."/>
            <person name="Detter J.C."/>
            <person name="Han C."/>
            <person name="Larimer F."/>
            <person name="Land M."/>
            <person name="Hauser L."/>
            <person name="Markowitz V."/>
            <person name="Cheng J.F."/>
            <person name="Hugenholtz P."/>
            <person name="Woyke T."/>
            <person name="Wu D."/>
            <person name="Eisen J.A."/>
        </authorList>
    </citation>
    <scope>NUCLEOTIDE SEQUENCE [LARGE SCALE GENOMIC DNA]</scope>
    <source>
        <strain evidence="2">ATCC 33386 / NCTC 11300</strain>
    </source>
</reference>
<dbReference type="EMBL" id="CP001739">
    <property type="protein sequence ID" value="ACZ07915.1"/>
    <property type="molecule type" value="Genomic_DNA"/>
</dbReference>
<reference evidence="1 2" key="2">
    <citation type="journal article" date="2010" name="Stand. Genomic Sci.">
        <title>Complete genome sequence of Sebaldella termitidis type strain (NCTC 11300).</title>
        <authorList>
            <person name="Harmon-Smith M."/>
            <person name="Celia L."/>
            <person name="Chertkov O."/>
            <person name="Lapidus A."/>
            <person name="Copeland A."/>
            <person name="Glavina Del Rio T."/>
            <person name="Nolan M."/>
            <person name="Lucas S."/>
            <person name="Tice H."/>
            <person name="Cheng J.F."/>
            <person name="Han C."/>
            <person name="Detter J.C."/>
            <person name="Bruce D."/>
            <person name="Goodwin L."/>
            <person name="Pitluck S."/>
            <person name="Pati A."/>
            <person name="Liolios K."/>
            <person name="Ivanova N."/>
            <person name="Mavromatis K."/>
            <person name="Mikhailova N."/>
            <person name="Chen A."/>
            <person name="Palaniappan K."/>
            <person name="Land M."/>
            <person name="Hauser L."/>
            <person name="Chang Y.J."/>
            <person name="Jeffries C.D."/>
            <person name="Brettin T."/>
            <person name="Goker M."/>
            <person name="Beck B."/>
            <person name="Bristow J."/>
            <person name="Eisen J.A."/>
            <person name="Markowitz V."/>
            <person name="Hugenholtz P."/>
            <person name="Kyrpides N.C."/>
            <person name="Klenk H.P."/>
            <person name="Chen F."/>
        </authorList>
    </citation>
    <scope>NUCLEOTIDE SEQUENCE [LARGE SCALE GENOMIC DNA]</scope>
    <source>
        <strain evidence="2">ATCC 33386 / NCTC 11300</strain>
    </source>
</reference>
<name>D1AFN0_SEBTE</name>
<evidence type="ECO:0000313" key="2">
    <source>
        <dbReference type="Proteomes" id="UP000000845"/>
    </source>
</evidence>